<dbReference type="SMART" id="SM00448">
    <property type="entry name" value="REC"/>
    <property type="match status" value="1"/>
</dbReference>
<evidence type="ECO:0000259" key="2">
    <source>
        <dbReference type="PROSITE" id="PS50110"/>
    </source>
</evidence>
<evidence type="ECO:0000256" key="1">
    <source>
        <dbReference type="PROSITE-ProRule" id="PRU00169"/>
    </source>
</evidence>
<keyword evidence="1" id="KW-0597">Phosphoprotein</keyword>
<evidence type="ECO:0000313" key="5">
    <source>
        <dbReference type="EMBL" id="THG89669.1"/>
    </source>
</evidence>
<evidence type="ECO:0000313" key="4">
    <source>
        <dbReference type="EMBL" id="KGA99014.1"/>
    </source>
</evidence>
<dbReference type="PANTHER" id="PTHR37299:SF1">
    <property type="entry name" value="STAGE 0 SPORULATION PROTEIN A HOMOLOG"/>
    <property type="match status" value="1"/>
</dbReference>
<dbReference type="GO" id="GO:0000156">
    <property type="term" value="F:phosphorelay response regulator activity"/>
    <property type="evidence" value="ECO:0007669"/>
    <property type="project" value="InterPro"/>
</dbReference>
<dbReference type="InterPro" id="IPR046947">
    <property type="entry name" value="LytR-like"/>
</dbReference>
<protein>
    <submittedName>
        <fullName evidence="4">Regulator</fullName>
    </submittedName>
</protein>
<dbReference type="PROSITE" id="PS50930">
    <property type="entry name" value="HTH_LYTTR"/>
    <property type="match status" value="1"/>
</dbReference>
<dbReference type="GO" id="GO:0003677">
    <property type="term" value="F:DNA binding"/>
    <property type="evidence" value="ECO:0007669"/>
    <property type="project" value="InterPro"/>
</dbReference>
<dbReference type="InterPro" id="IPR007492">
    <property type="entry name" value="LytTR_DNA-bd_dom"/>
</dbReference>
<proteinExistence type="predicted"/>
<evidence type="ECO:0000313" key="6">
    <source>
        <dbReference type="Proteomes" id="UP000002754"/>
    </source>
</evidence>
<dbReference type="InterPro" id="IPR001789">
    <property type="entry name" value="Sig_transdc_resp-reg_receiver"/>
</dbReference>
<dbReference type="InterPro" id="IPR011006">
    <property type="entry name" value="CheY-like_superfamily"/>
</dbReference>
<keyword evidence="6" id="KW-1185">Reference proteome</keyword>
<dbReference type="RefSeq" id="WP_004427432.1">
    <property type="nucleotide sequence ID" value="NZ_ALPT02000002.1"/>
</dbReference>
<dbReference type="eggNOG" id="COG3279">
    <property type="taxonomic scope" value="Bacteria"/>
</dbReference>
<dbReference type="PROSITE" id="PS50110">
    <property type="entry name" value="RESPONSE_REGULATORY"/>
    <property type="match status" value="1"/>
</dbReference>
<organism evidence="4 6">
    <name type="scientific">Alkalihalobacillus alcalophilus ATCC 27647 = CGMCC 1.3604</name>
    <dbReference type="NCBI Taxonomy" id="1218173"/>
    <lineage>
        <taxon>Bacteria</taxon>
        <taxon>Bacillati</taxon>
        <taxon>Bacillota</taxon>
        <taxon>Bacilli</taxon>
        <taxon>Bacillales</taxon>
        <taxon>Bacillaceae</taxon>
        <taxon>Alkalihalobacillus</taxon>
    </lineage>
</organism>
<dbReference type="Pfam" id="PF00072">
    <property type="entry name" value="Response_reg"/>
    <property type="match status" value="1"/>
</dbReference>
<dbReference type="EMBL" id="JALP01000204">
    <property type="protein sequence ID" value="THG89669.1"/>
    <property type="molecule type" value="Genomic_DNA"/>
</dbReference>
<gene>
    <name evidence="5" type="ORF">AJ85_15775</name>
    <name evidence="4" type="ORF">BALCAV_0200835</name>
</gene>
<dbReference type="EMBL" id="ALPT02000002">
    <property type="protein sequence ID" value="KGA99014.1"/>
    <property type="molecule type" value="Genomic_DNA"/>
</dbReference>
<dbReference type="Gene3D" id="3.40.50.2300">
    <property type="match status" value="1"/>
</dbReference>
<dbReference type="STRING" id="1218173.BALCAV_0200835"/>
<accession>A0A094WMM2</accession>
<comment type="caution">
    <text evidence="4">The sequence shown here is derived from an EMBL/GenBank/DDBJ whole genome shotgun (WGS) entry which is preliminary data.</text>
</comment>
<feature type="domain" description="Response regulatory" evidence="2">
    <location>
        <begin position="7"/>
        <end position="121"/>
    </location>
</feature>
<reference evidence="5 7" key="2">
    <citation type="submission" date="2014-01" db="EMBL/GenBank/DDBJ databases">
        <title>Draft genome sequencing of Bacillus alcalophilus CGMCC 1.3604.</title>
        <authorList>
            <person name="Yang J."/>
            <person name="Diao L."/>
            <person name="Yang S."/>
        </authorList>
    </citation>
    <scope>NUCLEOTIDE SEQUENCE [LARGE SCALE GENOMIC DNA]</scope>
    <source>
        <strain evidence="5 7">CGMCC 1.3604</strain>
    </source>
</reference>
<dbReference type="SMART" id="SM00850">
    <property type="entry name" value="LytTR"/>
    <property type="match status" value="1"/>
</dbReference>
<evidence type="ECO:0000259" key="3">
    <source>
        <dbReference type="PROSITE" id="PS50930"/>
    </source>
</evidence>
<dbReference type="Proteomes" id="UP000002754">
    <property type="component" value="Unassembled WGS sequence"/>
</dbReference>
<reference evidence="4 6" key="1">
    <citation type="journal article" date="2014" name="Genome Announc.">
        <title>Draft Genome Sequence of Bacillus alcalophilus AV1934, a Classic Alkaliphile Isolated from Human Feces in 1934.</title>
        <authorList>
            <person name="Attie O."/>
            <person name="Jayaprakash A."/>
            <person name="Shah H."/>
            <person name="Paulsen I.T."/>
            <person name="Morino M."/>
            <person name="Takahashi Y."/>
            <person name="Narumi I."/>
            <person name="Sachidanandam R."/>
            <person name="Satoh K."/>
            <person name="Ito M."/>
            <person name="Krulwich T.A."/>
        </authorList>
    </citation>
    <scope>NUCLEOTIDE SEQUENCE [LARGE SCALE GENOMIC DNA]</scope>
    <source>
        <strain evidence="4 6">AV1934</strain>
    </source>
</reference>
<sequence length="246" mass="27974">MNQRPIRTLIVDDEKYSREELIFLLQAYSEIEIIGQATTGHEAVAKIIELQPELLFLDIEMPGMTGTEVASVLKEMQSPPYVIFATAYPQFAVEAFQVQAKGYLLKPIDESQLTETIEHIKTLKLSTTGQQETTEISQGKLAVETEGSIIFLAPEQIQFVYRDDKNTKVVTSDHSYETKMTLKELEARLTPFSFFRVHKSYLVNTSYITGMNPWFNGAYQLHLSGSTEQIPVSRNYVKPLRAKIEL</sequence>
<evidence type="ECO:0000313" key="7">
    <source>
        <dbReference type="Proteomes" id="UP000297014"/>
    </source>
</evidence>
<dbReference type="SUPFAM" id="SSF52172">
    <property type="entry name" value="CheY-like"/>
    <property type="match status" value="1"/>
</dbReference>
<dbReference type="OrthoDB" id="9809318at2"/>
<feature type="modified residue" description="4-aspartylphosphate" evidence="1">
    <location>
        <position position="58"/>
    </location>
</feature>
<dbReference type="Gene3D" id="2.40.50.1020">
    <property type="entry name" value="LytTr DNA-binding domain"/>
    <property type="match status" value="1"/>
</dbReference>
<dbReference type="Proteomes" id="UP000297014">
    <property type="component" value="Unassembled WGS sequence"/>
</dbReference>
<dbReference type="PANTHER" id="PTHR37299">
    <property type="entry name" value="TRANSCRIPTIONAL REGULATOR-RELATED"/>
    <property type="match status" value="1"/>
</dbReference>
<feature type="domain" description="HTH LytTR-type" evidence="3">
    <location>
        <begin position="141"/>
        <end position="246"/>
    </location>
</feature>
<name>A0A094WMM2_ALKAL</name>
<dbReference type="Pfam" id="PF04397">
    <property type="entry name" value="LytTR"/>
    <property type="match status" value="1"/>
</dbReference>
<dbReference type="AlphaFoldDB" id="A0A094WMM2"/>